<reference evidence="4" key="1">
    <citation type="journal article" date="2023" name="Science">
        <title>Elucidation of the pathway for biosynthesis of saponin adjuvants from the soapbark tree.</title>
        <authorList>
            <person name="Reed J."/>
            <person name="Orme A."/>
            <person name="El-Demerdash A."/>
            <person name="Owen C."/>
            <person name="Martin L.B.B."/>
            <person name="Misra R.C."/>
            <person name="Kikuchi S."/>
            <person name="Rejzek M."/>
            <person name="Martin A.C."/>
            <person name="Harkess A."/>
            <person name="Leebens-Mack J."/>
            <person name="Louveau T."/>
            <person name="Stephenson M.J."/>
            <person name="Osbourn A."/>
        </authorList>
    </citation>
    <scope>NUCLEOTIDE SEQUENCE</scope>
    <source>
        <strain evidence="4">S10</strain>
    </source>
</reference>
<dbReference type="Gene3D" id="1.25.40.10">
    <property type="entry name" value="Tetratricopeptide repeat domain"/>
    <property type="match status" value="1"/>
</dbReference>
<dbReference type="InterPro" id="IPR002885">
    <property type="entry name" value="PPR_rpt"/>
</dbReference>
<dbReference type="InterPro" id="IPR011990">
    <property type="entry name" value="TPR-like_helical_dom_sf"/>
</dbReference>
<dbReference type="EMBL" id="JARAOO010000006">
    <property type="protein sequence ID" value="KAJ7965867.1"/>
    <property type="molecule type" value="Genomic_DNA"/>
</dbReference>
<name>A0AAD7LXB6_QUISA</name>
<evidence type="ECO:0000313" key="4">
    <source>
        <dbReference type="EMBL" id="KAJ7965867.1"/>
    </source>
</evidence>
<dbReference type="Proteomes" id="UP001163823">
    <property type="component" value="Chromosome 6"/>
</dbReference>
<evidence type="ECO:0000256" key="3">
    <source>
        <dbReference type="PROSITE-ProRule" id="PRU00708"/>
    </source>
</evidence>
<dbReference type="KEGG" id="qsa:O6P43_015431"/>
<dbReference type="Pfam" id="PF13041">
    <property type="entry name" value="PPR_2"/>
    <property type="match status" value="1"/>
</dbReference>
<dbReference type="Pfam" id="PF01535">
    <property type="entry name" value="PPR"/>
    <property type="match status" value="1"/>
</dbReference>
<organism evidence="4 5">
    <name type="scientific">Quillaja saponaria</name>
    <name type="common">Soap bark tree</name>
    <dbReference type="NCBI Taxonomy" id="32244"/>
    <lineage>
        <taxon>Eukaryota</taxon>
        <taxon>Viridiplantae</taxon>
        <taxon>Streptophyta</taxon>
        <taxon>Embryophyta</taxon>
        <taxon>Tracheophyta</taxon>
        <taxon>Spermatophyta</taxon>
        <taxon>Magnoliopsida</taxon>
        <taxon>eudicotyledons</taxon>
        <taxon>Gunneridae</taxon>
        <taxon>Pentapetalae</taxon>
        <taxon>rosids</taxon>
        <taxon>fabids</taxon>
        <taxon>Fabales</taxon>
        <taxon>Quillajaceae</taxon>
        <taxon>Quillaja</taxon>
    </lineage>
</organism>
<protein>
    <submittedName>
        <fullName evidence="4">Pentatricopeptide repeat-containing protein</fullName>
    </submittedName>
</protein>
<dbReference type="AlphaFoldDB" id="A0AAD7LXB6"/>
<feature type="repeat" description="PPR" evidence="3">
    <location>
        <begin position="111"/>
        <end position="145"/>
    </location>
</feature>
<proteinExistence type="inferred from homology"/>
<dbReference type="GO" id="GO:0003729">
    <property type="term" value="F:mRNA binding"/>
    <property type="evidence" value="ECO:0007669"/>
    <property type="project" value="TreeGrafter"/>
</dbReference>
<evidence type="ECO:0000256" key="1">
    <source>
        <dbReference type="ARBA" id="ARBA00007626"/>
    </source>
</evidence>
<evidence type="ECO:0000256" key="2">
    <source>
        <dbReference type="ARBA" id="ARBA00022737"/>
    </source>
</evidence>
<keyword evidence="2" id="KW-0677">Repeat</keyword>
<evidence type="ECO:0000313" key="5">
    <source>
        <dbReference type="Proteomes" id="UP001163823"/>
    </source>
</evidence>
<feature type="repeat" description="PPR" evidence="3">
    <location>
        <begin position="146"/>
        <end position="176"/>
    </location>
</feature>
<dbReference type="PROSITE" id="PS51375">
    <property type="entry name" value="PPR"/>
    <property type="match status" value="2"/>
</dbReference>
<keyword evidence="5" id="KW-1185">Reference proteome</keyword>
<accession>A0AAD7LXB6</accession>
<dbReference type="PANTHER" id="PTHR47938">
    <property type="entry name" value="RESPIRATORY COMPLEX I CHAPERONE (CIA84), PUTATIVE (AFU_ORTHOLOGUE AFUA_2G06020)-RELATED"/>
    <property type="match status" value="1"/>
</dbReference>
<comment type="caution">
    <text evidence="4">The sequence shown here is derived from an EMBL/GenBank/DDBJ whole genome shotgun (WGS) entry which is preliminary data.</text>
</comment>
<dbReference type="NCBIfam" id="TIGR00756">
    <property type="entry name" value="PPR"/>
    <property type="match status" value="2"/>
</dbReference>
<comment type="similarity">
    <text evidence="1">Belongs to the PPR family. P subfamily.</text>
</comment>
<gene>
    <name evidence="4" type="ORF">O6P43_015431</name>
</gene>
<dbReference type="PANTHER" id="PTHR47938:SF35">
    <property type="entry name" value="PENTATRICOPEPTIDE REPEAT-CONTAINING PROTEIN 4, MITOCHONDRIAL-RELATED"/>
    <property type="match status" value="1"/>
</dbReference>
<sequence length="194" mass="21667">MDLVASTKYIHEGFSSFQQSHRDGRRSCGFGGRVWDKTGSGFSSVTLQHIERIPQGNPNGLESESSNGVYSSRIFEEFESNNNLRQLVRNGQLDEGFKFLETMVYHGDIPDIIACTSLIRGYCKIGKTRKATRVMEILEESGPVPDVITYNVLISGYCKSEEIDKALLVLERMSVAPDVVTYNTILRNLCDSGN</sequence>